<accession>A0AAN8XHE5</accession>
<proteinExistence type="predicted"/>
<name>A0AAN8XHE5_HALRR</name>
<dbReference type="PANTHER" id="PTHR32026">
    <property type="entry name" value="METHYLTRANSFERASE-LIKE PROTEIN 24"/>
    <property type="match status" value="1"/>
</dbReference>
<sequence>MALCRFAPKEPIKEKKRKVIITLSRMNLTSPDRDPAKTVETNGFLRTLHTIRDILGHQHRVIDILKLDIEFTEWQVFNDIFSSPQKAKMLDGVKQIALEIHLDDFKNASAAERVAGGMKAEKVLQNLQDRGFHMAHTELNTAFQ</sequence>
<feature type="non-terminal residue" evidence="2">
    <location>
        <position position="144"/>
    </location>
</feature>
<dbReference type="Proteomes" id="UP001381693">
    <property type="component" value="Unassembled WGS sequence"/>
</dbReference>
<evidence type="ECO:0000259" key="1">
    <source>
        <dbReference type="Pfam" id="PF13383"/>
    </source>
</evidence>
<organism evidence="2 3">
    <name type="scientific">Halocaridina rubra</name>
    <name type="common">Hawaiian red shrimp</name>
    <dbReference type="NCBI Taxonomy" id="373956"/>
    <lineage>
        <taxon>Eukaryota</taxon>
        <taxon>Metazoa</taxon>
        <taxon>Ecdysozoa</taxon>
        <taxon>Arthropoda</taxon>
        <taxon>Crustacea</taxon>
        <taxon>Multicrustacea</taxon>
        <taxon>Malacostraca</taxon>
        <taxon>Eumalacostraca</taxon>
        <taxon>Eucarida</taxon>
        <taxon>Decapoda</taxon>
        <taxon>Pleocyemata</taxon>
        <taxon>Caridea</taxon>
        <taxon>Atyoidea</taxon>
        <taxon>Atyidae</taxon>
        <taxon>Halocaridina</taxon>
    </lineage>
</organism>
<protein>
    <recommendedName>
        <fullName evidence="1">Methyltransferase domain-containing protein</fullName>
    </recommendedName>
</protein>
<evidence type="ECO:0000313" key="2">
    <source>
        <dbReference type="EMBL" id="KAK7082931.1"/>
    </source>
</evidence>
<dbReference type="InterPro" id="IPR026913">
    <property type="entry name" value="METTL24"/>
</dbReference>
<comment type="caution">
    <text evidence="2">The sequence shown here is derived from an EMBL/GenBank/DDBJ whole genome shotgun (WGS) entry which is preliminary data.</text>
</comment>
<feature type="domain" description="Methyltransferase" evidence="1">
    <location>
        <begin position="33"/>
        <end position="141"/>
    </location>
</feature>
<dbReference type="EMBL" id="JAXCGZ010003847">
    <property type="protein sequence ID" value="KAK7082931.1"/>
    <property type="molecule type" value="Genomic_DNA"/>
</dbReference>
<dbReference type="AlphaFoldDB" id="A0AAN8XHE5"/>
<dbReference type="PANTHER" id="PTHR32026:SF10">
    <property type="entry name" value="METHYLTRANSFERASE-LIKE PROTEIN 24-RELATED"/>
    <property type="match status" value="1"/>
</dbReference>
<dbReference type="Pfam" id="PF13383">
    <property type="entry name" value="Methyltransf_22"/>
    <property type="match status" value="1"/>
</dbReference>
<evidence type="ECO:0000313" key="3">
    <source>
        <dbReference type="Proteomes" id="UP001381693"/>
    </source>
</evidence>
<dbReference type="InterPro" id="IPR025714">
    <property type="entry name" value="Methyltranfer_dom"/>
</dbReference>
<reference evidence="2 3" key="1">
    <citation type="submission" date="2023-11" db="EMBL/GenBank/DDBJ databases">
        <title>Halocaridina rubra genome assembly.</title>
        <authorList>
            <person name="Smith C."/>
        </authorList>
    </citation>
    <scope>NUCLEOTIDE SEQUENCE [LARGE SCALE GENOMIC DNA]</scope>
    <source>
        <strain evidence="2">EP-1</strain>
        <tissue evidence="2">Whole</tissue>
    </source>
</reference>
<gene>
    <name evidence="2" type="ORF">SK128_022067</name>
</gene>
<keyword evidence="3" id="KW-1185">Reference proteome</keyword>